<accession>A0A7J7F0I7</accession>
<proteinExistence type="inferred from homology"/>
<comment type="caution">
    <text evidence="13">The sequence shown here is derived from an EMBL/GenBank/DDBJ whole genome shotgun (WGS) entry which is preliminary data.</text>
</comment>
<feature type="compositionally biased region" description="Low complexity" evidence="12">
    <location>
        <begin position="240"/>
        <end position="249"/>
    </location>
</feature>
<evidence type="ECO:0000256" key="8">
    <source>
        <dbReference type="ARBA" id="ARBA00023136"/>
    </source>
</evidence>
<evidence type="ECO:0000256" key="2">
    <source>
        <dbReference type="ARBA" id="ARBA00010663"/>
    </source>
</evidence>
<name>A0A7J7F0I7_DICBM</name>
<evidence type="ECO:0000256" key="7">
    <source>
        <dbReference type="ARBA" id="ARBA00023040"/>
    </source>
</evidence>
<keyword evidence="8" id="KW-0472">Membrane</keyword>
<evidence type="ECO:0000313" key="14">
    <source>
        <dbReference type="Proteomes" id="UP000551758"/>
    </source>
</evidence>
<dbReference type="EMBL" id="JACDTQ010001714">
    <property type="protein sequence ID" value="KAF5921304.1"/>
    <property type="molecule type" value="Genomic_DNA"/>
</dbReference>
<gene>
    <name evidence="13" type="ORF">HPG69_009201</name>
</gene>
<keyword evidence="7 11" id="KW-0297">G-protein coupled receptor</keyword>
<dbReference type="GO" id="GO:0019236">
    <property type="term" value="P:response to pheromone"/>
    <property type="evidence" value="ECO:0007669"/>
    <property type="project" value="UniProtKB-KW"/>
</dbReference>
<feature type="compositionally biased region" description="Polar residues" evidence="12">
    <location>
        <begin position="257"/>
        <end position="271"/>
    </location>
</feature>
<dbReference type="AlphaFoldDB" id="A0A7J7F0I7"/>
<keyword evidence="3 11" id="KW-1003">Cell membrane</keyword>
<dbReference type="InterPro" id="IPR004072">
    <property type="entry name" value="Vmron_rcpt_1"/>
</dbReference>
<evidence type="ECO:0000256" key="3">
    <source>
        <dbReference type="ARBA" id="ARBA00022475"/>
    </source>
</evidence>
<evidence type="ECO:0000313" key="13">
    <source>
        <dbReference type="EMBL" id="KAF5921304.1"/>
    </source>
</evidence>
<dbReference type="PANTHER" id="PTHR24062">
    <property type="entry name" value="VOMERONASAL TYPE-1 RECEPTOR"/>
    <property type="match status" value="1"/>
</dbReference>
<comment type="subcellular location">
    <subcellularLocation>
        <location evidence="1 11">Cell membrane</location>
        <topology evidence="1 11">Multi-pass membrane protein</topology>
    </subcellularLocation>
</comment>
<evidence type="ECO:0000256" key="11">
    <source>
        <dbReference type="RuleBase" id="RU364061"/>
    </source>
</evidence>
<keyword evidence="6" id="KW-1133">Transmembrane helix</keyword>
<evidence type="ECO:0000256" key="5">
    <source>
        <dbReference type="ARBA" id="ARBA00022692"/>
    </source>
</evidence>
<organism evidence="13 14">
    <name type="scientific">Diceros bicornis minor</name>
    <name type="common">South-central black rhinoceros</name>
    <dbReference type="NCBI Taxonomy" id="77932"/>
    <lineage>
        <taxon>Eukaryota</taxon>
        <taxon>Metazoa</taxon>
        <taxon>Chordata</taxon>
        <taxon>Craniata</taxon>
        <taxon>Vertebrata</taxon>
        <taxon>Euteleostomi</taxon>
        <taxon>Mammalia</taxon>
        <taxon>Eutheria</taxon>
        <taxon>Laurasiatheria</taxon>
        <taxon>Perissodactyla</taxon>
        <taxon>Rhinocerotidae</taxon>
        <taxon>Diceros</taxon>
    </lineage>
</organism>
<evidence type="ECO:0000256" key="4">
    <source>
        <dbReference type="ARBA" id="ARBA00022507"/>
    </source>
</evidence>
<evidence type="ECO:0000256" key="10">
    <source>
        <dbReference type="ARBA" id="ARBA00023224"/>
    </source>
</evidence>
<dbReference type="GO" id="GO:0005886">
    <property type="term" value="C:plasma membrane"/>
    <property type="evidence" value="ECO:0007669"/>
    <property type="project" value="UniProtKB-SubCell"/>
</dbReference>
<comment type="similarity">
    <text evidence="2 11">Belongs to the G-protein coupled receptor 1 family.</text>
</comment>
<keyword evidence="14" id="KW-1185">Reference proteome</keyword>
<dbReference type="GO" id="GO:0016503">
    <property type="term" value="F:pheromone receptor activity"/>
    <property type="evidence" value="ECO:0007669"/>
    <property type="project" value="InterPro"/>
</dbReference>
<sequence>MVAKGWVTESRLQRFPSQQEPWRSMLVQGLVVPMMVQEGRWQVLMYTGTEKLPGGGVGQGAGPLTDSHLAIALEADALVLVTLDSSGLFRAAVRRVDPHAGIALDAAERRRIGRWQESVDAHSDWSWAAREFLTLLSLYMVFTKHTQRPTDLLLNHLAVANFIVLFSRGIPQTLAAFGLKYSLGEVECEEFYIAIAMVPDTEWDPQTHPEQDTPICSTARLLQSVSHTQNAFLSFRREPLNLPLTTPKTTEPRGSPKSGTTPPSRNQSSEWASAKAP</sequence>
<dbReference type="Pfam" id="PF03402">
    <property type="entry name" value="V1R"/>
    <property type="match status" value="1"/>
</dbReference>
<dbReference type="Proteomes" id="UP000551758">
    <property type="component" value="Unassembled WGS sequence"/>
</dbReference>
<reference evidence="13 14" key="1">
    <citation type="journal article" date="2020" name="Mol. Biol. Evol.">
        <title>Interspecific Gene Flow and the Evolution of Specialization in Black and White Rhinoceros.</title>
        <authorList>
            <person name="Moodley Y."/>
            <person name="Westbury M.V."/>
            <person name="Russo I.M."/>
            <person name="Gopalakrishnan S."/>
            <person name="Rakotoarivelo A."/>
            <person name="Olsen R.A."/>
            <person name="Prost S."/>
            <person name="Tunstall T."/>
            <person name="Ryder O.A."/>
            <person name="Dalen L."/>
            <person name="Bruford M.W."/>
        </authorList>
    </citation>
    <scope>NUCLEOTIDE SEQUENCE [LARGE SCALE GENOMIC DNA]</scope>
    <source>
        <strain evidence="13">SBR-YM</strain>
        <tissue evidence="13">Skin</tissue>
    </source>
</reference>
<keyword evidence="9 11" id="KW-0675">Receptor</keyword>
<keyword evidence="5" id="KW-0812">Transmembrane</keyword>
<feature type="region of interest" description="Disordered" evidence="12">
    <location>
        <begin position="239"/>
        <end position="277"/>
    </location>
</feature>
<evidence type="ECO:0000256" key="12">
    <source>
        <dbReference type="SAM" id="MobiDB-lite"/>
    </source>
</evidence>
<evidence type="ECO:0000256" key="9">
    <source>
        <dbReference type="ARBA" id="ARBA00023170"/>
    </source>
</evidence>
<keyword evidence="4 11" id="KW-0589">Pheromone response</keyword>
<evidence type="ECO:0000256" key="6">
    <source>
        <dbReference type="ARBA" id="ARBA00022989"/>
    </source>
</evidence>
<keyword evidence="10 11" id="KW-0807">Transducer</keyword>
<evidence type="ECO:0000256" key="1">
    <source>
        <dbReference type="ARBA" id="ARBA00004651"/>
    </source>
</evidence>
<protein>
    <recommendedName>
        <fullName evidence="11">Vomeronasal type-1 receptor</fullName>
    </recommendedName>
</protein>